<name>E3EKN4_PAEPS</name>
<keyword evidence="7" id="KW-1133">Transmembrane helix</keyword>
<gene>
    <name evidence="8" type="ORF">PPSC2_27655</name>
</gene>
<dbReference type="Proteomes" id="UP000006868">
    <property type="component" value="Plasmid pSC2"/>
</dbReference>
<dbReference type="PANTHER" id="PTHR23409:SF18">
    <property type="entry name" value="RIBONUCLEOSIDE-DIPHOSPHATE REDUCTASE SUBUNIT M2"/>
    <property type="match status" value="1"/>
</dbReference>
<dbReference type="InterPro" id="IPR012348">
    <property type="entry name" value="RNR-like"/>
</dbReference>
<dbReference type="GO" id="GO:0004748">
    <property type="term" value="F:ribonucleoside-diphosphate reductase activity, thioredoxin disulfide as acceptor"/>
    <property type="evidence" value="ECO:0007669"/>
    <property type="project" value="UniProtKB-EC"/>
</dbReference>
<dbReference type="InterPro" id="IPR009078">
    <property type="entry name" value="Ferritin-like_SF"/>
</dbReference>
<dbReference type="EMBL" id="CP002214">
    <property type="protein sequence ID" value="ADO59485.1"/>
    <property type="molecule type" value="Genomic_DNA"/>
</dbReference>
<reference evidence="8 9" key="1">
    <citation type="journal article" date="2011" name="J. Bacteriol.">
        <title>Complete genome sequence of Paenibacillus polymyxa SC2, a strain of plant growth-promoting Rhizobacterium with broad-spectrum antimicrobial activity.</title>
        <authorList>
            <person name="Ma M."/>
            <person name="Wang C."/>
            <person name="Ding Y."/>
            <person name="Li L."/>
            <person name="Shen D."/>
            <person name="Jiang X."/>
            <person name="Guan D."/>
            <person name="Cao F."/>
            <person name="Chen H."/>
            <person name="Feng R."/>
            <person name="Wang X."/>
            <person name="Ge Y."/>
            <person name="Yao L."/>
            <person name="Bing X."/>
            <person name="Yang X."/>
            <person name="Li J."/>
            <person name="Du B."/>
        </authorList>
    </citation>
    <scope>NUCLEOTIDE SEQUENCE [LARGE SCALE GENOMIC DNA]</scope>
    <source>
        <strain evidence="8 9">SC2</strain>
        <plasmid evidence="9">pSC2</plasmid>
    </source>
</reference>
<keyword evidence="4 6" id="KW-0408">Iron</keyword>
<dbReference type="HOGENOM" id="CLU_035339_1_0_9"/>
<feature type="binding site" evidence="6">
    <location>
        <position position="118"/>
    </location>
    <ligand>
        <name>Fe cation</name>
        <dbReference type="ChEBI" id="CHEBI:24875"/>
        <label>1</label>
    </ligand>
</feature>
<dbReference type="RefSeq" id="WP_013385899.1">
    <property type="nucleotide sequence ID" value="NC_014628.2"/>
</dbReference>
<keyword evidence="8" id="KW-0614">Plasmid</keyword>
<dbReference type="InterPro" id="IPR033909">
    <property type="entry name" value="RNR_small"/>
</dbReference>
<feature type="binding site" evidence="6">
    <location>
        <position position="182"/>
    </location>
    <ligand>
        <name>Fe cation</name>
        <dbReference type="ChEBI" id="CHEBI:24875"/>
        <label>2</label>
    </ligand>
</feature>
<keyword evidence="4" id="KW-0215">Deoxyribonucleotide synthesis</keyword>
<dbReference type="NCBIfam" id="NF007184">
    <property type="entry name" value="PRK09614.1-3"/>
    <property type="match status" value="1"/>
</dbReference>
<dbReference type="EC" id="1.17.4.1" evidence="4"/>
<evidence type="ECO:0000256" key="3">
    <source>
        <dbReference type="ARBA" id="ARBA00047754"/>
    </source>
</evidence>
<geneLocation type="plasmid" evidence="8 9">
    <name>pSC2</name>
</geneLocation>
<evidence type="ECO:0000313" key="9">
    <source>
        <dbReference type="Proteomes" id="UP000006868"/>
    </source>
</evidence>
<dbReference type="UniPathway" id="UPA00326"/>
<keyword evidence="7" id="KW-0812">Transmembrane</keyword>
<feature type="binding site" evidence="6">
    <location>
        <position position="115"/>
    </location>
    <ligand>
        <name>Fe cation</name>
        <dbReference type="ChEBI" id="CHEBI:24875"/>
        <label>1</label>
    </ligand>
</feature>
<comment type="function">
    <text evidence="4">Provides the precursors necessary for DNA synthesis. Catalyzes the biosynthesis of deoxyribonucleotides from the corresponding ribonucleotides.</text>
</comment>
<feature type="binding site" evidence="6">
    <location>
        <position position="216"/>
    </location>
    <ligand>
        <name>Fe cation</name>
        <dbReference type="ChEBI" id="CHEBI:24875"/>
        <label>2</label>
    </ligand>
</feature>
<evidence type="ECO:0000256" key="1">
    <source>
        <dbReference type="ARBA" id="ARBA00009303"/>
    </source>
</evidence>
<dbReference type="KEGG" id="ppm:PPSC2_27655"/>
<feature type="transmembrane region" description="Helical" evidence="7">
    <location>
        <begin position="171"/>
        <end position="194"/>
    </location>
</feature>
<dbReference type="PANTHER" id="PTHR23409">
    <property type="entry name" value="RIBONUCLEOSIDE-DIPHOSPHATE REDUCTASE SMALL CHAIN"/>
    <property type="match status" value="1"/>
</dbReference>
<comment type="subunit">
    <text evidence="2">Tetramer of two alpha and two beta subunits.</text>
</comment>
<comment type="cofactor">
    <cofactor evidence="4 6">
        <name>Fe cation</name>
        <dbReference type="ChEBI" id="CHEBI:24875"/>
    </cofactor>
    <text evidence="4 6">Binds 2 iron ions per subunit.</text>
</comment>
<evidence type="ECO:0000256" key="7">
    <source>
        <dbReference type="SAM" id="Phobius"/>
    </source>
</evidence>
<feature type="binding site" evidence="6">
    <location>
        <position position="115"/>
    </location>
    <ligand>
        <name>Fe cation</name>
        <dbReference type="ChEBI" id="CHEBI:24875"/>
        <label>2</label>
    </ligand>
</feature>
<evidence type="ECO:0000256" key="2">
    <source>
        <dbReference type="ARBA" id="ARBA00011209"/>
    </source>
</evidence>
<dbReference type="CDD" id="cd01049">
    <property type="entry name" value="RNRR2"/>
    <property type="match status" value="1"/>
</dbReference>
<evidence type="ECO:0000256" key="6">
    <source>
        <dbReference type="PIRSR" id="PIRSR000355-2"/>
    </source>
</evidence>
<comment type="similarity">
    <text evidence="1 4">Belongs to the ribonucleoside diphosphate reductase small chain family.</text>
</comment>
<organism evidence="8 9">
    <name type="scientific">Paenibacillus polymyxa (strain SC2)</name>
    <name type="common">Bacillus polymyxa</name>
    <dbReference type="NCBI Taxonomy" id="886882"/>
    <lineage>
        <taxon>Bacteria</taxon>
        <taxon>Bacillati</taxon>
        <taxon>Bacillota</taxon>
        <taxon>Bacilli</taxon>
        <taxon>Bacillales</taxon>
        <taxon>Paenibacillaceae</taxon>
        <taxon>Paenibacillus</taxon>
    </lineage>
</organism>
<dbReference type="PATRIC" id="fig|886882.15.peg.5858"/>
<protein>
    <recommendedName>
        <fullName evidence="4">Ribonucleoside-diphosphate reductase subunit beta</fullName>
        <ecNumber evidence="4">1.17.4.1</ecNumber>
    </recommendedName>
</protein>
<dbReference type="Pfam" id="PF00268">
    <property type="entry name" value="Ribonuc_red_sm"/>
    <property type="match status" value="1"/>
</dbReference>
<dbReference type="eggNOG" id="COG0208">
    <property type="taxonomic scope" value="Bacteria"/>
</dbReference>
<feature type="binding site" evidence="6">
    <location>
        <position position="219"/>
    </location>
    <ligand>
        <name>Fe cation</name>
        <dbReference type="ChEBI" id="CHEBI:24875"/>
        <label>2</label>
    </ligand>
</feature>
<sequence>MKKQEIFNIFAQNKSNRIIEGESSGILNWDDIRLPQMYKLYRVLIGNHWIPSEIPMNVDKSDFPMLPTNTQNTFKRIIGLLAVLDSMQTMFVGDVREYLTDSSLEAVAAIIGQQEVIHNQSYSYVLSSLVSYTEQLEIFEYWKNDPILLKRNLFIRDAYQAFRESPSPETFFKALVADMVLEGIFFYAAFAFFYNLARDQKMLATSQMISYIQRDENQHCYFFAELYKQLLIDFPQLNTEQNKTFVYNFMDEAVRHETEWAEYVLDGIEGIDLDEFRGYIRHIANNRLRLMGLPAAYEGVSNTMPWIRPFSDEALNDTLTDQFEAKPRTYTKASQDNDWDDL</sequence>
<proteinExistence type="inferred from homology"/>
<evidence type="ECO:0000256" key="5">
    <source>
        <dbReference type="PIRSR" id="PIRSR000355-1"/>
    </source>
</evidence>
<dbReference type="SUPFAM" id="SSF47240">
    <property type="entry name" value="Ferritin-like"/>
    <property type="match status" value="1"/>
</dbReference>
<dbReference type="OrthoDB" id="9766544at2"/>
<feature type="active site" evidence="5">
    <location>
        <position position="122"/>
    </location>
</feature>
<evidence type="ECO:0000256" key="4">
    <source>
        <dbReference type="PIRNR" id="PIRNR000355"/>
    </source>
</evidence>
<accession>E3EKN4</accession>
<keyword evidence="7" id="KW-0472">Membrane</keyword>
<dbReference type="Gene3D" id="1.10.620.20">
    <property type="entry name" value="Ribonucleotide Reductase, subunit A"/>
    <property type="match status" value="1"/>
</dbReference>
<dbReference type="GO" id="GO:0046872">
    <property type="term" value="F:metal ion binding"/>
    <property type="evidence" value="ECO:0007669"/>
    <property type="project" value="UniProtKB-KW"/>
</dbReference>
<dbReference type="InterPro" id="IPR000358">
    <property type="entry name" value="RNR_small_fam"/>
</dbReference>
<comment type="catalytic activity">
    <reaction evidence="3 4">
        <text>a 2'-deoxyribonucleoside 5'-diphosphate + [thioredoxin]-disulfide + H2O = a ribonucleoside 5'-diphosphate + [thioredoxin]-dithiol</text>
        <dbReference type="Rhea" id="RHEA:23252"/>
        <dbReference type="Rhea" id="RHEA-COMP:10698"/>
        <dbReference type="Rhea" id="RHEA-COMP:10700"/>
        <dbReference type="ChEBI" id="CHEBI:15377"/>
        <dbReference type="ChEBI" id="CHEBI:29950"/>
        <dbReference type="ChEBI" id="CHEBI:50058"/>
        <dbReference type="ChEBI" id="CHEBI:57930"/>
        <dbReference type="ChEBI" id="CHEBI:73316"/>
        <dbReference type="EC" id="1.17.4.1"/>
    </reaction>
</comment>
<evidence type="ECO:0000313" key="8">
    <source>
        <dbReference type="EMBL" id="ADO59485.1"/>
    </source>
</evidence>
<dbReference type="GO" id="GO:0009263">
    <property type="term" value="P:deoxyribonucleotide biosynthetic process"/>
    <property type="evidence" value="ECO:0007669"/>
    <property type="project" value="UniProtKB-KW"/>
</dbReference>
<dbReference type="AlphaFoldDB" id="E3EKN4"/>
<keyword evidence="4 6" id="KW-0479">Metal-binding</keyword>
<feature type="binding site" evidence="6">
    <location>
        <position position="85"/>
    </location>
    <ligand>
        <name>Fe cation</name>
        <dbReference type="ChEBI" id="CHEBI:24875"/>
        <label>1</label>
    </ligand>
</feature>
<dbReference type="PIRSF" id="PIRSF000355">
    <property type="entry name" value="NrdB"/>
    <property type="match status" value="1"/>
</dbReference>
<keyword evidence="4" id="KW-0560">Oxidoreductase</keyword>